<name>A0ABP5EXW1_9ACTN</name>
<evidence type="ECO:0008006" key="3">
    <source>
        <dbReference type="Google" id="ProtNLM"/>
    </source>
</evidence>
<dbReference type="RefSeq" id="WP_344663496.1">
    <property type="nucleotide sequence ID" value="NZ_BAAAQN010000001.1"/>
</dbReference>
<accession>A0ABP5EXW1</accession>
<keyword evidence="2" id="KW-1185">Reference proteome</keyword>
<dbReference type="InterPro" id="IPR045428">
    <property type="entry name" value="EACC1"/>
</dbReference>
<dbReference type="Proteomes" id="UP001500751">
    <property type="component" value="Unassembled WGS sequence"/>
</dbReference>
<sequence length="113" mass="11980">MDDGTSARSRLILSVSDQVQLSPLTRHLESVPGIEVERGAARTAEGEQGAMDVLTVVAGSGGLIAAIKVLPEFLRARRSDVTITVALPDERTITVDVTNVQDAMAVLERLING</sequence>
<gene>
    <name evidence="1" type="ORF">GCM10009839_01680</name>
</gene>
<dbReference type="Pfam" id="PF19953">
    <property type="entry name" value="EACC1"/>
    <property type="match status" value="1"/>
</dbReference>
<dbReference type="EMBL" id="BAAAQN010000001">
    <property type="protein sequence ID" value="GAA2011275.1"/>
    <property type="molecule type" value="Genomic_DNA"/>
</dbReference>
<proteinExistence type="predicted"/>
<protein>
    <recommendedName>
        <fullName evidence="3">ACT domain-containing protein</fullName>
    </recommendedName>
</protein>
<comment type="caution">
    <text evidence="1">The sequence shown here is derived from an EMBL/GenBank/DDBJ whole genome shotgun (WGS) entry which is preliminary data.</text>
</comment>
<organism evidence="1 2">
    <name type="scientific">Catenulispora yoronensis</name>
    <dbReference type="NCBI Taxonomy" id="450799"/>
    <lineage>
        <taxon>Bacteria</taxon>
        <taxon>Bacillati</taxon>
        <taxon>Actinomycetota</taxon>
        <taxon>Actinomycetes</taxon>
        <taxon>Catenulisporales</taxon>
        <taxon>Catenulisporaceae</taxon>
        <taxon>Catenulispora</taxon>
    </lineage>
</organism>
<evidence type="ECO:0000313" key="2">
    <source>
        <dbReference type="Proteomes" id="UP001500751"/>
    </source>
</evidence>
<evidence type="ECO:0000313" key="1">
    <source>
        <dbReference type="EMBL" id="GAA2011275.1"/>
    </source>
</evidence>
<reference evidence="2" key="1">
    <citation type="journal article" date="2019" name="Int. J. Syst. Evol. Microbiol.">
        <title>The Global Catalogue of Microorganisms (GCM) 10K type strain sequencing project: providing services to taxonomists for standard genome sequencing and annotation.</title>
        <authorList>
            <consortium name="The Broad Institute Genomics Platform"/>
            <consortium name="The Broad Institute Genome Sequencing Center for Infectious Disease"/>
            <person name="Wu L."/>
            <person name="Ma J."/>
        </authorList>
    </citation>
    <scope>NUCLEOTIDE SEQUENCE [LARGE SCALE GENOMIC DNA]</scope>
    <source>
        <strain evidence="2">JCM 16014</strain>
    </source>
</reference>